<dbReference type="InterPro" id="IPR003352">
    <property type="entry name" value="PTS_EIIC"/>
</dbReference>
<evidence type="ECO:0000256" key="12">
    <source>
        <dbReference type="SAM" id="Phobius"/>
    </source>
</evidence>
<dbReference type="InterPro" id="IPR018113">
    <property type="entry name" value="PTrfase_EIIB_Cys"/>
</dbReference>
<dbReference type="NCBIfam" id="TIGR00830">
    <property type="entry name" value="PTBA"/>
    <property type="match status" value="1"/>
</dbReference>
<dbReference type="GO" id="GO:0016301">
    <property type="term" value="F:kinase activity"/>
    <property type="evidence" value="ECO:0007669"/>
    <property type="project" value="UniProtKB-KW"/>
</dbReference>
<evidence type="ECO:0000256" key="3">
    <source>
        <dbReference type="ARBA" id="ARBA00022475"/>
    </source>
</evidence>
<evidence type="ECO:0000313" key="17">
    <source>
        <dbReference type="Proteomes" id="UP000239785"/>
    </source>
</evidence>
<evidence type="ECO:0000259" key="13">
    <source>
        <dbReference type="PROSITE" id="PS51093"/>
    </source>
</evidence>
<feature type="transmembrane region" description="Helical" evidence="12">
    <location>
        <begin position="398"/>
        <end position="416"/>
    </location>
</feature>
<dbReference type="PANTHER" id="PTHR30175:SF1">
    <property type="entry name" value="PTS SYSTEM ARBUTIN-, CELLOBIOSE-, AND SALICIN-SPECIFIC EIIBC COMPONENT-RELATED"/>
    <property type="match status" value="1"/>
</dbReference>
<sequence>MKKIIKIYSPVDGIVKPLVELNDGVFSEEMLGIGFYIEPKSNVFFSPLAEGELTQIFNTKHAYYFKDSQGPAFLMHIGLDTVNLEGKPFDVKAQIGDKLSLKKEIVAVDFKMIEKHKMLKATPIVLDLNEFTGWKFEMQKDGEVKQGDLIGTFTHNDVQKEEKNVRNIVLDILESKNKYSILAEKILNLVGGQSNYTQVHNCMTRLRFEIINKDNVDNESIKKIATVKGVVWVGNQIQIIIGQDVYKVKDALLINIENSKHSTLAQNEKINIKARTNFFMRLIKAFIAIIVPNIPVLMASGLLMGIKSILVLTNSIQDMGIGGQLNTNIDAFSIFVNVLSETGLKLLGIFIAYNTIRYLGGPELTQIFISLIITGATIGLSSLPSVNLFSLGSIDFKLSFYTNSIIPHMVSAVILYHVDKFLKNWVPSSLDIIFRPFLSAVIVFGSIYFILGPFLFLIEQGLGSVVGFVSSIPYGIGCCLFGVLWQPLVLIGMAGIPGIPVSMALIGGEPSVLITSITISGFAQLGAVIGVGLKTKNKITTVAALATIPGGLLGITEPIMYGINLPKIKPFIAALISTAIISLFVGLLGIEARVMSGSGILSFTGILIPPKPNSFANIFTGSANGLVLNTILWFLAIVAVSVLALCLSYIMYYDRLSEKKSIAKTNKKYMKMLAKITNQKVKNLDSNYLSSLNNVITQDDVERIKEIENELILITNKNVLLAKKEEQIEKKHQKLFNQVTKIETSKMDEKEKLLQQEILIDKYEMYVDKTNLKKVENELIELKVNNEKNIVWINEFVNSKIKLILNKIKEINSQNNSDVLLDIKNDYWNSLNSLQITYQLVEKKPILINNKNLKISNKENKNVQK</sequence>
<name>A0A2S5RED1_9MOLU</name>
<dbReference type="PROSITE" id="PS51103">
    <property type="entry name" value="PTS_EIIC_TYPE_1"/>
    <property type="match status" value="1"/>
</dbReference>
<accession>A0A2S5RED1</accession>
<reference evidence="16 17" key="1">
    <citation type="submission" date="2017-11" db="EMBL/GenBank/DDBJ databases">
        <title>Genome sequence of Mesoplasma corruscae ELCA-2 (ATCC 49579).</title>
        <authorList>
            <person name="Lo W.-S."/>
            <person name="Kuo C.-H."/>
        </authorList>
    </citation>
    <scope>NUCLEOTIDE SEQUENCE [LARGE SCALE GENOMIC DNA]</scope>
    <source>
        <strain evidence="16 17">ELCA-2</strain>
    </source>
</reference>
<gene>
    <name evidence="16" type="primary">bglF</name>
    <name evidence="16" type="ORF">MCORR_v1c06750</name>
</gene>
<feature type="domain" description="PTS EIIB type-1" evidence="14">
    <location>
        <begin position="180"/>
        <end position="262"/>
    </location>
</feature>
<keyword evidence="9 12" id="KW-1133">Transmembrane helix</keyword>
<dbReference type="EMBL" id="PHNF01000003">
    <property type="protein sequence ID" value="PPE05648.1"/>
    <property type="molecule type" value="Genomic_DNA"/>
</dbReference>
<dbReference type="Pfam" id="PF00358">
    <property type="entry name" value="PTS_EIIA_1"/>
    <property type="match status" value="1"/>
</dbReference>
<feature type="domain" description="PTS EIIC type-1" evidence="15">
    <location>
        <begin position="297"/>
        <end position="652"/>
    </location>
</feature>
<feature type="transmembrane region" description="Helical" evidence="12">
    <location>
        <begin position="631"/>
        <end position="652"/>
    </location>
</feature>
<keyword evidence="17" id="KW-1185">Reference proteome</keyword>
<dbReference type="PROSITE" id="PS01035">
    <property type="entry name" value="PTS_EIIB_TYPE_1_CYS"/>
    <property type="match status" value="1"/>
</dbReference>
<dbReference type="InterPro" id="IPR001127">
    <property type="entry name" value="PTS_EIIA_1_perm"/>
</dbReference>
<proteinExistence type="predicted"/>
<evidence type="ECO:0000256" key="8">
    <source>
        <dbReference type="ARBA" id="ARBA00022777"/>
    </source>
</evidence>
<organism evidence="16 17">
    <name type="scientific">Mesoplasma corruscae</name>
    <dbReference type="NCBI Taxonomy" id="216874"/>
    <lineage>
        <taxon>Bacteria</taxon>
        <taxon>Bacillati</taxon>
        <taxon>Mycoplasmatota</taxon>
        <taxon>Mollicutes</taxon>
        <taxon>Entomoplasmatales</taxon>
        <taxon>Entomoplasmataceae</taxon>
        <taxon>Mesoplasma</taxon>
    </lineage>
</organism>
<dbReference type="Gene3D" id="2.70.70.10">
    <property type="entry name" value="Glucose Permease (Domain IIA)"/>
    <property type="match status" value="1"/>
</dbReference>
<evidence type="ECO:0000256" key="1">
    <source>
        <dbReference type="ARBA" id="ARBA00004651"/>
    </source>
</evidence>
<keyword evidence="2" id="KW-0813">Transport</keyword>
<dbReference type="GO" id="GO:0008982">
    <property type="term" value="F:protein-N(PI)-phosphohistidine-sugar phosphotransferase activity"/>
    <property type="evidence" value="ECO:0007669"/>
    <property type="project" value="InterPro"/>
</dbReference>
<dbReference type="InterPro" id="IPR001996">
    <property type="entry name" value="PTS_IIB_1"/>
</dbReference>
<feature type="transmembrane region" description="Helical" evidence="12">
    <location>
        <begin position="511"/>
        <end position="533"/>
    </location>
</feature>
<feature type="transmembrane region" description="Helical" evidence="12">
    <location>
        <begin position="437"/>
        <end position="458"/>
    </location>
</feature>
<feature type="transmembrane region" description="Helical" evidence="12">
    <location>
        <begin position="571"/>
        <end position="590"/>
    </location>
</feature>
<keyword evidence="4" id="KW-0762">Sugar transport</keyword>
<protein>
    <submittedName>
        <fullName evidence="16">PTS system, beta-glucoside-specific IIABC component</fullName>
    </submittedName>
</protein>
<feature type="active site" description="Phosphocysteine intermediate; for EIIB activity" evidence="11">
    <location>
        <position position="202"/>
    </location>
</feature>
<keyword evidence="5" id="KW-0808">Transferase</keyword>
<dbReference type="RefSeq" id="WP_104208200.1">
    <property type="nucleotide sequence ID" value="NZ_PHNF01000003.1"/>
</dbReference>
<dbReference type="PROSITE" id="PS00371">
    <property type="entry name" value="PTS_EIIA_TYPE_1_HIS"/>
    <property type="match status" value="1"/>
</dbReference>
<dbReference type="PROSITE" id="PS51093">
    <property type="entry name" value="PTS_EIIA_TYPE_1"/>
    <property type="match status" value="1"/>
</dbReference>
<keyword evidence="6" id="KW-0598">Phosphotransferase system</keyword>
<dbReference type="Pfam" id="PF02378">
    <property type="entry name" value="PTS_EIIC"/>
    <property type="match status" value="1"/>
</dbReference>
<dbReference type="OrthoDB" id="400707at2"/>
<feature type="transmembrane region" description="Helical" evidence="12">
    <location>
        <begin position="367"/>
        <end position="386"/>
    </location>
</feature>
<dbReference type="SUPFAM" id="SSF55604">
    <property type="entry name" value="Glucose permease domain IIB"/>
    <property type="match status" value="1"/>
</dbReference>
<dbReference type="AlphaFoldDB" id="A0A2S5RED1"/>
<evidence type="ECO:0000256" key="6">
    <source>
        <dbReference type="ARBA" id="ARBA00022683"/>
    </source>
</evidence>
<evidence type="ECO:0000256" key="5">
    <source>
        <dbReference type="ARBA" id="ARBA00022679"/>
    </source>
</evidence>
<evidence type="ECO:0000256" key="4">
    <source>
        <dbReference type="ARBA" id="ARBA00022597"/>
    </source>
</evidence>
<evidence type="ECO:0000256" key="2">
    <source>
        <dbReference type="ARBA" id="ARBA00022448"/>
    </source>
</evidence>
<dbReference type="InterPro" id="IPR036878">
    <property type="entry name" value="Glu_permease_IIB"/>
</dbReference>
<dbReference type="GO" id="GO:0015771">
    <property type="term" value="P:trehalose transport"/>
    <property type="evidence" value="ECO:0007669"/>
    <property type="project" value="TreeGrafter"/>
</dbReference>
<dbReference type="CDD" id="cd00212">
    <property type="entry name" value="PTS_IIB_glc"/>
    <property type="match status" value="1"/>
</dbReference>
<feature type="transmembrane region" description="Helical" evidence="12">
    <location>
        <begin position="539"/>
        <end position="559"/>
    </location>
</feature>
<feature type="transmembrane region" description="Helical" evidence="12">
    <location>
        <begin position="332"/>
        <end position="355"/>
    </location>
</feature>
<evidence type="ECO:0000256" key="7">
    <source>
        <dbReference type="ARBA" id="ARBA00022692"/>
    </source>
</evidence>
<evidence type="ECO:0000313" key="16">
    <source>
        <dbReference type="EMBL" id="PPE05648.1"/>
    </source>
</evidence>
<evidence type="ECO:0000256" key="9">
    <source>
        <dbReference type="ARBA" id="ARBA00022989"/>
    </source>
</evidence>
<keyword evidence="3" id="KW-1003">Cell membrane</keyword>
<dbReference type="PANTHER" id="PTHR30175">
    <property type="entry name" value="PHOSPHOTRANSFERASE SYSTEM TRANSPORT PROTEIN"/>
    <property type="match status" value="1"/>
</dbReference>
<evidence type="ECO:0000256" key="10">
    <source>
        <dbReference type="ARBA" id="ARBA00023136"/>
    </source>
</evidence>
<keyword evidence="8" id="KW-0418">Kinase</keyword>
<dbReference type="InterPro" id="IPR013013">
    <property type="entry name" value="PTS_EIIC_1"/>
</dbReference>
<evidence type="ECO:0000256" key="11">
    <source>
        <dbReference type="PROSITE-ProRule" id="PRU00421"/>
    </source>
</evidence>
<evidence type="ECO:0000259" key="14">
    <source>
        <dbReference type="PROSITE" id="PS51098"/>
    </source>
</evidence>
<dbReference type="InterPro" id="IPR050558">
    <property type="entry name" value="PTS_Sugar-Specific_Components"/>
</dbReference>
<comment type="caution">
    <text evidence="16">The sequence shown here is derived from an EMBL/GenBank/DDBJ whole genome shotgun (WGS) entry which is preliminary data.</text>
</comment>
<dbReference type="GO" id="GO:0009401">
    <property type="term" value="P:phosphoenolpyruvate-dependent sugar phosphotransferase system"/>
    <property type="evidence" value="ECO:0007669"/>
    <property type="project" value="UniProtKB-KW"/>
</dbReference>
<dbReference type="Gene3D" id="3.30.1360.60">
    <property type="entry name" value="Glucose permease domain IIB"/>
    <property type="match status" value="1"/>
</dbReference>
<dbReference type="PROSITE" id="PS51098">
    <property type="entry name" value="PTS_EIIB_TYPE_1"/>
    <property type="match status" value="1"/>
</dbReference>
<dbReference type="GO" id="GO:0005886">
    <property type="term" value="C:plasma membrane"/>
    <property type="evidence" value="ECO:0007669"/>
    <property type="project" value="UniProtKB-SubCell"/>
</dbReference>
<feature type="transmembrane region" description="Helical" evidence="12">
    <location>
        <begin position="285"/>
        <end position="312"/>
    </location>
</feature>
<dbReference type="SUPFAM" id="SSF51261">
    <property type="entry name" value="Duplicated hybrid motif"/>
    <property type="match status" value="1"/>
</dbReference>
<dbReference type="Proteomes" id="UP000239785">
    <property type="component" value="Unassembled WGS sequence"/>
</dbReference>
<keyword evidence="10 12" id="KW-0472">Membrane</keyword>
<keyword evidence="7 12" id="KW-0812">Transmembrane</keyword>
<evidence type="ECO:0000259" key="15">
    <source>
        <dbReference type="PROSITE" id="PS51103"/>
    </source>
</evidence>
<comment type="subcellular location">
    <subcellularLocation>
        <location evidence="1">Cell membrane</location>
        <topology evidence="1">Multi-pass membrane protein</topology>
    </subcellularLocation>
</comment>
<dbReference type="Pfam" id="PF00367">
    <property type="entry name" value="PTS_EIIB"/>
    <property type="match status" value="1"/>
</dbReference>
<dbReference type="GO" id="GO:0090589">
    <property type="term" value="F:protein-phosphocysteine-trehalose phosphotransferase system transporter activity"/>
    <property type="evidence" value="ECO:0007669"/>
    <property type="project" value="TreeGrafter"/>
</dbReference>
<feature type="domain" description="PTS EIIA type-1" evidence="13">
    <location>
        <begin position="23"/>
        <end position="128"/>
    </location>
</feature>
<dbReference type="InterPro" id="IPR011055">
    <property type="entry name" value="Dup_hybrid_motif"/>
</dbReference>